<organism evidence="1 2">
    <name type="scientific">Hafnia alvei ATCC 51873</name>
    <dbReference type="NCBI Taxonomy" id="1002364"/>
    <lineage>
        <taxon>Bacteria</taxon>
        <taxon>Pseudomonadati</taxon>
        <taxon>Pseudomonadota</taxon>
        <taxon>Gammaproteobacteria</taxon>
        <taxon>Enterobacterales</taxon>
        <taxon>Hafniaceae</taxon>
        <taxon>Hafnia</taxon>
    </lineage>
</organism>
<proteinExistence type="predicted"/>
<protein>
    <submittedName>
        <fullName evidence="1">Uncharacterized protein</fullName>
    </submittedName>
</protein>
<dbReference type="Proteomes" id="UP000005959">
    <property type="component" value="Unassembled WGS sequence"/>
</dbReference>
<evidence type="ECO:0000313" key="2">
    <source>
        <dbReference type="Proteomes" id="UP000005959"/>
    </source>
</evidence>
<reference evidence="1 2" key="1">
    <citation type="submission" date="2011-08" db="EMBL/GenBank/DDBJ databases">
        <authorList>
            <person name="Weinstock G."/>
            <person name="Sodergren E."/>
            <person name="Clifton S."/>
            <person name="Fulton L."/>
            <person name="Fulton B."/>
            <person name="Courtney L."/>
            <person name="Fronick C."/>
            <person name="Harrison M."/>
            <person name="Strong C."/>
            <person name="Farmer C."/>
            <person name="Delahaunty K."/>
            <person name="Markovic C."/>
            <person name="Hall O."/>
            <person name="Minx P."/>
            <person name="Tomlinson C."/>
            <person name="Mitreva M."/>
            <person name="Hou S."/>
            <person name="Chen J."/>
            <person name="Wollam A."/>
            <person name="Pepin K.H."/>
            <person name="Johnson M."/>
            <person name="Bhonagiri V."/>
            <person name="Zhang X."/>
            <person name="Suruliraj S."/>
            <person name="Warren W."/>
            <person name="Chinwalla A."/>
            <person name="Mardis E.R."/>
            <person name="Wilson R.K."/>
        </authorList>
    </citation>
    <scope>NUCLEOTIDE SEQUENCE [LARGE SCALE GENOMIC DNA]</scope>
    <source>
        <strain evidence="1 2">ATCC 51873</strain>
    </source>
</reference>
<dbReference type="AlphaFoldDB" id="G9Y9N2"/>
<accession>G9Y9N2</accession>
<comment type="caution">
    <text evidence="1">The sequence shown here is derived from an EMBL/GenBank/DDBJ whole genome shotgun (WGS) entry which is preliminary data.</text>
</comment>
<dbReference type="EMBL" id="AGCI01000074">
    <property type="protein sequence ID" value="EHM40753.1"/>
    <property type="molecule type" value="Genomic_DNA"/>
</dbReference>
<name>G9Y9N2_HAFAL</name>
<evidence type="ECO:0000313" key="1">
    <source>
        <dbReference type="EMBL" id="EHM40753.1"/>
    </source>
</evidence>
<sequence>MCCCRFFAKNTNNTIEIYSFPIGLINENRYKNCGALYTINQPQTPPFVAF</sequence>
<gene>
    <name evidence="1" type="ORF">HMPREF0454_03297</name>
</gene>
<dbReference type="HOGENOM" id="CLU_3118424_0_0_6"/>